<dbReference type="PANTHER" id="PTHR32552">
    <property type="entry name" value="FERRICHROME IRON RECEPTOR-RELATED"/>
    <property type="match status" value="1"/>
</dbReference>
<name>A0A6I4SNL7_9SPHN</name>
<dbReference type="Pfam" id="PF00593">
    <property type="entry name" value="TonB_dep_Rec_b-barrel"/>
    <property type="match status" value="1"/>
</dbReference>
<evidence type="ECO:0000256" key="8">
    <source>
        <dbReference type="ARBA" id="ARBA00023065"/>
    </source>
</evidence>
<evidence type="ECO:0000256" key="5">
    <source>
        <dbReference type="ARBA" id="ARBA00022692"/>
    </source>
</evidence>
<keyword evidence="8" id="KW-0406">Ion transport</keyword>
<dbReference type="AlphaFoldDB" id="A0A6I4SNL7"/>
<keyword evidence="9 14" id="KW-0798">TonB box</keyword>
<keyword evidence="2 12" id="KW-0813">Transport</keyword>
<dbReference type="Proteomes" id="UP000468943">
    <property type="component" value="Unassembled WGS sequence"/>
</dbReference>
<dbReference type="PROSITE" id="PS01156">
    <property type="entry name" value="TONB_DEPENDENT_REC_2"/>
    <property type="match status" value="1"/>
</dbReference>
<dbReference type="PROSITE" id="PS52016">
    <property type="entry name" value="TONB_DEPENDENT_REC_3"/>
    <property type="match status" value="1"/>
</dbReference>
<dbReference type="Pfam" id="PF07715">
    <property type="entry name" value="Plug"/>
    <property type="match status" value="1"/>
</dbReference>
<sequence length="804" mass="85490">MVDEDIIIVTATRRAEDVQDIPIAVTAVSPVQLERQGVVNVQEITQVSPSFSTSNAQTSSGSVVLRIRGVGTTSNNIGFESAVGVFVDGAYQSRPGIALSEFVDIERVEVLRGPQGTLFGRNTSAGALNITNKRPDLSEFGGFANATYGNRDLMSVQGAVNVPLVEDTLALRVTGAYRERDGYITVVDGTGARVGESNGVDQYLIRGQLGWETDSGIRGRIIGDYSKSKAPFGAAIELLQSPVETAGLFGLVGLGPRGGMAGPVVATDRFDQTTAEAAADSRIASANFAPITKADQWGVTGEIEIPLGDSADIIYIGSYREYDSFEKYDSDFSGIDVFNVDANLTGIETMTHELRVQGDALDGRLSWLVGAYYSTEDISQSVSFSLGQDYGELIGALFFAPTGGALGANPLTVLSGGVDPAGTTNTNLYAQNSKSWSVFTHNTFDITDALSLTIGLRYSDESKDGSFAQGNNTNAICPAILASIGAGGVPGPLINNVFGTGCFAFTAPADLPQAAVFPLPRTFNSKFKDNELIYTGKLSYAFADPVNVYASFTHGYKSGGFNLDSTAAAGGADPRFASEIVDAYEVGLKAKLIDNAVTLNIAAFREEFKNFQVLEFTGAQFQTFNVPKANTQGVEIEATIRPSDSLTINTGLTYTDANYPSDCAGTQTAINVTNLCGNSLTNAPEIVGIMGATYERDLGDSLDFFITAQGRMTSDSRTSTQAFDPAIATSRVLVPFDIQDGNVKLNLRAGIGSQDDRWALELFAVNVTNQITRGVTFNTVLRSGSRSAFIQEPRSYGLTLRTKF</sequence>
<evidence type="ECO:0000313" key="18">
    <source>
        <dbReference type="Proteomes" id="UP000468943"/>
    </source>
</evidence>
<evidence type="ECO:0000313" key="17">
    <source>
        <dbReference type="EMBL" id="MXO57353.1"/>
    </source>
</evidence>
<evidence type="ECO:0000256" key="12">
    <source>
        <dbReference type="PROSITE-ProRule" id="PRU01360"/>
    </source>
</evidence>
<dbReference type="Gene3D" id="2.40.170.20">
    <property type="entry name" value="TonB-dependent receptor, beta-barrel domain"/>
    <property type="match status" value="1"/>
</dbReference>
<feature type="domain" description="TonB-dependent receptor-like beta-barrel" evidence="15">
    <location>
        <begin position="375"/>
        <end position="769"/>
    </location>
</feature>
<evidence type="ECO:0000256" key="11">
    <source>
        <dbReference type="ARBA" id="ARBA00023237"/>
    </source>
</evidence>
<keyword evidence="5 12" id="KW-0812">Transmembrane</keyword>
<dbReference type="InterPro" id="IPR039426">
    <property type="entry name" value="TonB-dep_rcpt-like"/>
</dbReference>
<dbReference type="GO" id="GO:0009279">
    <property type="term" value="C:cell outer membrane"/>
    <property type="evidence" value="ECO:0007669"/>
    <property type="project" value="UniProtKB-SubCell"/>
</dbReference>
<gene>
    <name evidence="17" type="ORF">GRI36_10715</name>
</gene>
<comment type="similarity">
    <text evidence="12 14">Belongs to the TonB-dependent receptor family.</text>
</comment>
<evidence type="ECO:0000259" key="16">
    <source>
        <dbReference type="Pfam" id="PF07715"/>
    </source>
</evidence>
<evidence type="ECO:0000256" key="6">
    <source>
        <dbReference type="ARBA" id="ARBA00022729"/>
    </source>
</evidence>
<evidence type="ECO:0000256" key="7">
    <source>
        <dbReference type="ARBA" id="ARBA00023004"/>
    </source>
</evidence>
<keyword evidence="18" id="KW-1185">Reference proteome</keyword>
<dbReference type="SUPFAM" id="SSF56935">
    <property type="entry name" value="Porins"/>
    <property type="match status" value="1"/>
</dbReference>
<evidence type="ECO:0000256" key="13">
    <source>
        <dbReference type="PROSITE-ProRule" id="PRU10144"/>
    </source>
</evidence>
<accession>A0A6I4SNL7</accession>
<dbReference type="Gene3D" id="2.170.130.10">
    <property type="entry name" value="TonB-dependent receptor, plug domain"/>
    <property type="match status" value="1"/>
</dbReference>
<keyword evidence="10 12" id="KW-0472">Membrane</keyword>
<reference evidence="17 18" key="1">
    <citation type="submission" date="2019-12" db="EMBL/GenBank/DDBJ databases">
        <title>Genomic-based taxomic classification of the family Erythrobacteraceae.</title>
        <authorList>
            <person name="Xu L."/>
        </authorList>
    </citation>
    <scope>NUCLEOTIDE SEQUENCE [LARGE SCALE GENOMIC DNA]</scope>
    <source>
        <strain evidence="17 18">JCM 17802</strain>
    </source>
</reference>
<dbReference type="InterPro" id="IPR000531">
    <property type="entry name" value="Beta-barrel_TonB"/>
</dbReference>
<dbReference type="PANTHER" id="PTHR32552:SF81">
    <property type="entry name" value="TONB-DEPENDENT OUTER MEMBRANE RECEPTOR"/>
    <property type="match status" value="1"/>
</dbReference>
<evidence type="ECO:0000256" key="4">
    <source>
        <dbReference type="ARBA" id="ARBA00022496"/>
    </source>
</evidence>
<protein>
    <submittedName>
        <fullName evidence="17">TonB-dependent receptor</fullName>
    </submittedName>
</protein>
<keyword evidence="4" id="KW-0410">Iron transport</keyword>
<dbReference type="InterPro" id="IPR012910">
    <property type="entry name" value="Plug_dom"/>
</dbReference>
<evidence type="ECO:0000256" key="3">
    <source>
        <dbReference type="ARBA" id="ARBA00022452"/>
    </source>
</evidence>
<keyword evidence="11 12" id="KW-0998">Cell outer membrane</keyword>
<feature type="short sequence motif" description="TonB C-terminal box" evidence="13">
    <location>
        <begin position="787"/>
        <end position="804"/>
    </location>
</feature>
<evidence type="ECO:0000256" key="9">
    <source>
        <dbReference type="ARBA" id="ARBA00023077"/>
    </source>
</evidence>
<dbReference type="InterPro" id="IPR010917">
    <property type="entry name" value="TonB_rcpt_CS"/>
</dbReference>
<dbReference type="OrthoDB" id="9760333at2"/>
<keyword evidence="7" id="KW-0408">Iron</keyword>
<feature type="domain" description="TonB-dependent receptor plug" evidence="16">
    <location>
        <begin position="18"/>
        <end position="127"/>
    </location>
</feature>
<dbReference type="GO" id="GO:0006826">
    <property type="term" value="P:iron ion transport"/>
    <property type="evidence" value="ECO:0007669"/>
    <property type="project" value="UniProtKB-KW"/>
</dbReference>
<evidence type="ECO:0000256" key="2">
    <source>
        <dbReference type="ARBA" id="ARBA00022448"/>
    </source>
</evidence>
<evidence type="ECO:0000256" key="10">
    <source>
        <dbReference type="ARBA" id="ARBA00023136"/>
    </source>
</evidence>
<dbReference type="InterPro" id="IPR037066">
    <property type="entry name" value="Plug_dom_sf"/>
</dbReference>
<dbReference type="EMBL" id="WTYS01000001">
    <property type="protein sequence ID" value="MXO57353.1"/>
    <property type="molecule type" value="Genomic_DNA"/>
</dbReference>
<organism evidence="17 18">
    <name type="scientific">Pontixanthobacter gangjinensis</name>
    <dbReference type="NCBI Taxonomy" id="1028742"/>
    <lineage>
        <taxon>Bacteria</taxon>
        <taxon>Pseudomonadati</taxon>
        <taxon>Pseudomonadota</taxon>
        <taxon>Alphaproteobacteria</taxon>
        <taxon>Sphingomonadales</taxon>
        <taxon>Erythrobacteraceae</taxon>
        <taxon>Pontixanthobacter</taxon>
    </lineage>
</organism>
<keyword evidence="6" id="KW-0732">Signal</keyword>
<evidence type="ECO:0000259" key="15">
    <source>
        <dbReference type="Pfam" id="PF00593"/>
    </source>
</evidence>
<evidence type="ECO:0000256" key="1">
    <source>
        <dbReference type="ARBA" id="ARBA00004571"/>
    </source>
</evidence>
<dbReference type="InterPro" id="IPR036942">
    <property type="entry name" value="Beta-barrel_TonB_sf"/>
</dbReference>
<evidence type="ECO:0000256" key="14">
    <source>
        <dbReference type="RuleBase" id="RU003357"/>
    </source>
</evidence>
<proteinExistence type="inferred from homology"/>
<keyword evidence="3 12" id="KW-1134">Transmembrane beta strand</keyword>
<keyword evidence="17" id="KW-0675">Receptor</keyword>
<comment type="caution">
    <text evidence="17">The sequence shown here is derived from an EMBL/GenBank/DDBJ whole genome shotgun (WGS) entry which is preliminary data.</text>
</comment>
<comment type="subcellular location">
    <subcellularLocation>
        <location evidence="1 12">Cell outer membrane</location>
        <topology evidence="1 12">Multi-pass membrane protein</topology>
    </subcellularLocation>
</comment>